<keyword evidence="4" id="KW-1185">Reference proteome</keyword>
<dbReference type="Proteomes" id="UP000013776">
    <property type="component" value="Unassembled WGS sequence"/>
</dbReference>
<organism evidence="3 4">
    <name type="scientific">Taphrina deformans (strain PYCC 5710 / ATCC 11124 / CBS 356.35 / IMI 108563 / JCM 9778 / NBRC 8474)</name>
    <name type="common">Peach leaf curl fungus</name>
    <name type="synonym">Lalaria deformans</name>
    <dbReference type="NCBI Taxonomy" id="1097556"/>
    <lineage>
        <taxon>Eukaryota</taxon>
        <taxon>Fungi</taxon>
        <taxon>Dikarya</taxon>
        <taxon>Ascomycota</taxon>
        <taxon>Taphrinomycotina</taxon>
        <taxon>Taphrinomycetes</taxon>
        <taxon>Taphrinales</taxon>
        <taxon>Taphrinaceae</taxon>
        <taxon>Taphrina</taxon>
    </lineage>
</organism>
<comment type="caution">
    <text evidence="3">The sequence shown here is derived from an EMBL/GenBank/DDBJ whole genome shotgun (WGS) entry which is preliminary data.</text>
</comment>
<dbReference type="GO" id="GO:0047661">
    <property type="term" value="F:amino-acid racemase activity"/>
    <property type="evidence" value="ECO:0007669"/>
    <property type="project" value="InterPro"/>
</dbReference>
<dbReference type="PANTHER" id="PTHR28047:SF6">
    <property type="entry name" value="CN HYDROLASE DOMAIN-CONTAINING PROTEIN"/>
    <property type="match status" value="1"/>
</dbReference>
<dbReference type="InterPro" id="IPR015942">
    <property type="entry name" value="Asp/Glu/hydantoin_racemase"/>
</dbReference>
<dbReference type="Pfam" id="PF01177">
    <property type="entry name" value="Asp_Glu_race"/>
    <property type="match status" value="1"/>
</dbReference>
<dbReference type="VEuPathDB" id="FungiDB:TAPDE_001575"/>
<comment type="similarity">
    <text evidence="1">Belongs to the HyuE racemase family.</text>
</comment>
<dbReference type="OrthoDB" id="412018at2759"/>
<reference evidence="3 4" key="1">
    <citation type="journal article" date="2013" name="MBio">
        <title>Genome sequencing of the plant pathogen Taphrina deformans, the causal agent of peach leaf curl.</title>
        <authorList>
            <person name="Cisse O.H."/>
            <person name="Almeida J.M.G.C.F."/>
            <person name="Fonseca A."/>
            <person name="Kumar A.A."/>
            <person name="Salojaervi J."/>
            <person name="Overmyer K."/>
            <person name="Hauser P.M."/>
            <person name="Pagni M."/>
        </authorList>
    </citation>
    <scope>NUCLEOTIDE SEQUENCE [LARGE SCALE GENOMIC DNA]</scope>
    <source>
        <strain evidence="4">PYCC 5710 / ATCC 11124 / CBS 356.35 / IMI 108563 / JCM 9778 / NBRC 8474</strain>
    </source>
</reference>
<dbReference type="AlphaFoldDB" id="R4X8N2"/>
<dbReference type="eggNOG" id="KOG0806">
    <property type="taxonomic scope" value="Eukaryota"/>
</dbReference>
<evidence type="ECO:0000256" key="1">
    <source>
        <dbReference type="ARBA" id="ARBA00038414"/>
    </source>
</evidence>
<feature type="region of interest" description="Disordered" evidence="2">
    <location>
        <begin position="1"/>
        <end position="28"/>
    </location>
</feature>
<gene>
    <name evidence="3" type="ORF">TAPDE_001575</name>
</gene>
<protein>
    <submittedName>
        <fullName evidence="3">Uncharacterized protein C1F7.10</fullName>
    </submittedName>
</protein>
<name>R4X8N2_TAPDE</name>
<sequence>MKGSYVGEDTDESDFPNESLSKDGGTKLRRLKGAVGRKRLYSDSGSSPNQSVEGFWKIPNSPEIHASYSCTEESELSIDSAKEDIKVCFQDAKILKADEKPTALYQINEDEVDQLEMPESQPDSTAQLTVQQLRQQREILTKIRPVRTIEERRHSLMLKLWNLNWRSAKLTLVGVIVLWIEKSVGSKERRKAVLDYSIPMKILFINPNSTEHMTDACVAMISKNLPADVEVEGFTGPRTGPSAIESFSDAVLCCSVNLPLILQRQAEYDAFLVGCFSHHPLTQVLREELSQPVIGIMEAALNAAKCLGSKIGIITTGDRAVYMQDDAVRHYGLEGSYAGSESCRLGVLELESKSVAEVEDIMCGAAMRLVAEKGADVLTLGCAGMTNIRPKVEARIGPDVPVIDGVEHGIHQLISLVRLGARTSKSGLYKSAAASRQARGQTYL</sequence>
<dbReference type="PANTHER" id="PTHR28047">
    <property type="entry name" value="PROTEIN DCG1"/>
    <property type="match status" value="1"/>
</dbReference>
<dbReference type="STRING" id="1097556.R4X8N2"/>
<proteinExistence type="inferred from homology"/>
<dbReference type="InterPro" id="IPR053714">
    <property type="entry name" value="Iso_Racemase_Enz_sf"/>
</dbReference>
<evidence type="ECO:0000313" key="3">
    <source>
        <dbReference type="EMBL" id="CCG81735.1"/>
    </source>
</evidence>
<evidence type="ECO:0000256" key="2">
    <source>
        <dbReference type="SAM" id="MobiDB-lite"/>
    </source>
</evidence>
<dbReference type="EMBL" id="CAHR02000056">
    <property type="protein sequence ID" value="CCG81735.1"/>
    <property type="molecule type" value="Genomic_DNA"/>
</dbReference>
<accession>R4X8N2</accession>
<dbReference type="InterPro" id="IPR052186">
    <property type="entry name" value="Hydantoin_racemase-like"/>
</dbReference>
<dbReference type="Gene3D" id="3.40.50.12500">
    <property type="match status" value="1"/>
</dbReference>
<evidence type="ECO:0000313" key="4">
    <source>
        <dbReference type="Proteomes" id="UP000013776"/>
    </source>
</evidence>